<evidence type="ECO:0000256" key="2">
    <source>
        <dbReference type="ARBA" id="ARBA00022833"/>
    </source>
</evidence>
<dbReference type="KEGG" id="doe:DENOEST_0940"/>
<dbReference type="InterPro" id="IPR023212">
    <property type="entry name" value="Hsp33_helix_hairpin_bin_dom_sf"/>
</dbReference>
<keyword evidence="7" id="KW-1185">Reference proteome</keyword>
<protein>
    <submittedName>
        <fullName evidence="6">33 kDa chaperonin</fullName>
    </submittedName>
</protein>
<evidence type="ECO:0000256" key="5">
    <source>
        <dbReference type="ARBA" id="ARBA00023284"/>
    </source>
</evidence>
<dbReference type="CDD" id="cd00498">
    <property type="entry name" value="Hsp33"/>
    <property type="match status" value="1"/>
</dbReference>
<evidence type="ECO:0000313" key="6">
    <source>
        <dbReference type="EMBL" id="CAB1368105.1"/>
    </source>
</evidence>
<keyword evidence="4" id="KW-0143">Chaperone</keyword>
<dbReference type="GO" id="GO:0042026">
    <property type="term" value="P:protein refolding"/>
    <property type="evidence" value="ECO:0007669"/>
    <property type="project" value="TreeGrafter"/>
</dbReference>
<dbReference type="AlphaFoldDB" id="A0A6S6XTM3"/>
<dbReference type="OrthoDB" id="9793753at2"/>
<dbReference type="Gene3D" id="3.55.30.10">
    <property type="entry name" value="Hsp33 domain"/>
    <property type="match status" value="1"/>
</dbReference>
<sequence length="280" mass="30995">MDTIHRFLFEDLDIRGALVRLGPAWRAMTAGRGYAPVVKELLGELAAVSTLIGNNLKTPGRLTFQVQGHGAVSLLVVDCDEQLRLRGAARAPAELASMPVPHLLGDGQLVLSLQTDSAQQPYQSYVPLEGETLAAIFEHYLAQSEQTPARLWLAADGEHACGLFLQKLPQADERDADGWNRVCQLAATVKPDELVLPAETLLGRLFPEETIRLFEARPVSYHSPRDETKVLEMLHSLGREELKSILAERGEIHIHDEIGNHEYRFGPELLGQLFPPPTLH</sequence>
<gene>
    <name evidence="6" type="primary">hslO</name>
    <name evidence="6" type="ORF">DENOEST_0940</name>
</gene>
<keyword evidence="5" id="KW-0676">Redox-active center</keyword>
<dbReference type="PANTHER" id="PTHR30111">
    <property type="entry name" value="33 KDA CHAPERONIN"/>
    <property type="match status" value="1"/>
</dbReference>
<dbReference type="Gene3D" id="3.90.1280.10">
    <property type="entry name" value="HSP33 redox switch-like"/>
    <property type="match status" value="1"/>
</dbReference>
<dbReference type="RefSeq" id="WP_145771701.1">
    <property type="nucleotide sequence ID" value="NZ_LR778301.1"/>
</dbReference>
<dbReference type="InterPro" id="IPR016153">
    <property type="entry name" value="Heat_shock_Hsp33_N"/>
</dbReference>
<dbReference type="GO" id="GO:0044183">
    <property type="term" value="F:protein folding chaperone"/>
    <property type="evidence" value="ECO:0007669"/>
    <property type="project" value="TreeGrafter"/>
</dbReference>
<dbReference type="Proteomes" id="UP000515733">
    <property type="component" value="Chromosome"/>
</dbReference>
<accession>A0A6S6XTM3</accession>
<dbReference type="PANTHER" id="PTHR30111:SF1">
    <property type="entry name" value="33 KDA CHAPERONIN"/>
    <property type="match status" value="1"/>
</dbReference>
<proteinExistence type="predicted"/>
<dbReference type="GO" id="GO:0005737">
    <property type="term" value="C:cytoplasm"/>
    <property type="evidence" value="ECO:0007669"/>
    <property type="project" value="InterPro"/>
</dbReference>
<evidence type="ECO:0000256" key="1">
    <source>
        <dbReference type="ARBA" id="ARBA00022490"/>
    </source>
</evidence>
<dbReference type="InterPro" id="IPR016154">
    <property type="entry name" value="Heat_shock_Hsp33_C"/>
</dbReference>
<evidence type="ECO:0000256" key="4">
    <source>
        <dbReference type="ARBA" id="ARBA00023186"/>
    </source>
</evidence>
<keyword evidence="1" id="KW-0963">Cytoplasm</keyword>
<dbReference type="Gene3D" id="1.10.287.480">
    <property type="entry name" value="helix hairpin bin"/>
    <property type="match status" value="1"/>
</dbReference>
<dbReference type="PIRSF" id="PIRSF005261">
    <property type="entry name" value="Heat_shock_Hsp33"/>
    <property type="match status" value="1"/>
</dbReference>
<dbReference type="EMBL" id="LR778301">
    <property type="protein sequence ID" value="CAB1368105.1"/>
    <property type="molecule type" value="Genomic_DNA"/>
</dbReference>
<dbReference type="Pfam" id="PF01430">
    <property type="entry name" value="HSP33"/>
    <property type="match status" value="1"/>
</dbReference>
<reference evidence="6 7" key="1">
    <citation type="submission" date="2020-03" db="EMBL/GenBank/DDBJ databases">
        <authorList>
            <consortium name="Genoscope - CEA"/>
            <person name="William W."/>
        </authorList>
    </citation>
    <scope>NUCLEOTIDE SEQUENCE [LARGE SCALE GENOMIC DNA]</scope>
    <source>
        <strain evidence="7">DSM 16959</strain>
    </source>
</reference>
<evidence type="ECO:0000256" key="3">
    <source>
        <dbReference type="ARBA" id="ARBA00023157"/>
    </source>
</evidence>
<dbReference type="GO" id="GO:0051082">
    <property type="term" value="F:unfolded protein binding"/>
    <property type="evidence" value="ECO:0007669"/>
    <property type="project" value="InterPro"/>
</dbReference>
<dbReference type="InterPro" id="IPR000397">
    <property type="entry name" value="Heat_shock_Hsp33"/>
</dbReference>
<evidence type="ECO:0000313" key="7">
    <source>
        <dbReference type="Proteomes" id="UP000515733"/>
    </source>
</evidence>
<organism evidence="6 7">
    <name type="scientific">Denitratisoma oestradiolicum</name>
    <dbReference type="NCBI Taxonomy" id="311182"/>
    <lineage>
        <taxon>Bacteria</taxon>
        <taxon>Pseudomonadati</taxon>
        <taxon>Pseudomonadota</taxon>
        <taxon>Betaproteobacteria</taxon>
        <taxon>Nitrosomonadales</taxon>
        <taxon>Sterolibacteriaceae</taxon>
        <taxon>Denitratisoma</taxon>
    </lineage>
</organism>
<keyword evidence="2" id="KW-0862">Zinc</keyword>
<dbReference type="SUPFAM" id="SSF118352">
    <property type="entry name" value="HSP33 redox switch-like"/>
    <property type="match status" value="1"/>
</dbReference>
<name>A0A6S6XTM3_9PROT</name>
<dbReference type="SUPFAM" id="SSF64397">
    <property type="entry name" value="Hsp33 domain"/>
    <property type="match status" value="1"/>
</dbReference>
<keyword evidence="3" id="KW-1015">Disulfide bond</keyword>